<gene>
    <name evidence="2" type="ORF">FNV43_RR00163</name>
</gene>
<proteinExistence type="predicted"/>
<organism evidence="2 3">
    <name type="scientific">Rhamnella rubrinervis</name>
    <dbReference type="NCBI Taxonomy" id="2594499"/>
    <lineage>
        <taxon>Eukaryota</taxon>
        <taxon>Viridiplantae</taxon>
        <taxon>Streptophyta</taxon>
        <taxon>Embryophyta</taxon>
        <taxon>Tracheophyta</taxon>
        <taxon>Spermatophyta</taxon>
        <taxon>Magnoliopsida</taxon>
        <taxon>eudicotyledons</taxon>
        <taxon>Gunneridae</taxon>
        <taxon>Pentapetalae</taxon>
        <taxon>rosids</taxon>
        <taxon>fabids</taxon>
        <taxon>Rosales</taxon>
        <taxon>Rhamnaceae</taxon>
        <taxon>rhamnoid group</taxon>
        <taxon>Rhamneae</taxon>
        <taxon>Rhamnella</taxon>
    </lineage>
</organism>
<dbReference type="Pfam" id="PF13456">
    <property type="entry name" value="RVT_3"/>
    <property type="match status" value="1"/>
</dbReference>
<feature type="domain" description="RNase H type-1" evidence="1">
    <location>
        <begin position="44"/>
        <end position="142"/>
    </location>
</feature>
<dbReference type="GO" id="GO:0003676">
    <property type="term" value="F:nucleic acid binding"/>
    <property type="evidence" value="ECO:0007669"/>
    <property type="project" value="InterPro"/>
</dbReference>
<evidence type="ECO:0000259" key="1">
    <source>
        <dbReference type="Pfam" id="PF13456"/>
    </source>
</evidence>
<sequence length="177" mass="20472">MIASVNRKTEDAFIEFDSQHLTYQEVVVQRTGRSDKSCYSCRASTESIFHVTNLFKCNSPFEAEVDALRWASEYTEQCNWRRIEWETDAKEVERAICSEEEPTCWYAYHSICNIHNRFQNKEWMIKWRNRSCSGVADAVAKMSLSTTSILVYDEFSLHLISPCIMDLLLAEQASAAA</sequence>
<dbReference type="Proteomes" id="UP000796880">
    <property type="component" value="Unassembled WGS sequence"/>
</dbReference>
<reference evidence="2" key="1">
    <citation type="submission" date="2020-03" db="EMBL/GenBank/DDBJ databases">
        <title>A high-quality chromosome-level genome assembly of a woody plant with both climbing and erect habits, Rhamnella rubrinervis.</title>
        <authorList>
            <person name="Lu Z."/>
            <person name="Yang Y."/>
            <person name="Zhu X."/>
            <person name="Sun Y."/>
        </authorList>
    </citation>
    <scope>NUCLEOTIDE SEQUENCE</scope>
    <source>
        <strain evidence="2">BYM</strain>
        <tissue evidence="2">Leaf</tissue>
    </source>
</reference>
<comment type="caution">
    <text evidence="2">The sequence shown here is derived from an EMBL/GenBank/DDBJ whole genome shotgun (WGS) entry which is preliminary data.</text>
</comment>
<dbReference type="AlphaFoldDB" id="A0A8K0HMJ7"/>
<dbReference type="InterPro" id="IPR002156">
    <property type="entry name" value="RNaseH_domain"/>
</dbReference>
<evidence type="ECO:0000313" key="3">
    <source>
        <dbReference type="Proteomes" id="UP000796880"/>
    </source>
</evidence>
<protein>
    <recommendedName>
        <fullName evidence="1">RNase H type-1 domain-containing protein</fullName>
    </recommendedName>
</protein>
<name>A0A8K0HMJ7_9ROSA</name>
<dbReference type="GO" id="GO:0004523">
    <property type="term" value="F:RNA-DNA hybrid ribonuclease activity"/>
    <property type="evidence" value="ECO:0007669"/>
    <property type="project" value="InterPro"/>
</dbReference>
<accession>A0A8K0HMJ7</accession>
<dbReference type="Gene3D" id="3.30.420.10">
    <property type="entry name" value="Ribonuclease H-like superfamily/Ribonuclease H"/>
    <property type="match status" value="1"/>
</dbReference>
<keyword evidence="3" id="KW-1185">Reference proteome</keyword>
<dbReference type="EMBL" id="VOIH02000001">
    <property type="protein sequence ID" value="KAF3455532.1"/>
    <property type="molecule type" value="Genomic_DNA"/>
</dbReference>
<evidence type="ECO:0000313" key="2">
    <source>
        <dbReference type="EMBL" id="KAF3455532.1"/>
    </source>
</evidence>
<dbReference type="InterPro" id="IPR036397">
    <property type="entry name" value="RNaseH_sf"/>
</dbReference>